<evidence type="ECO:0000259" key="10">
    <source>
        <dbReference type="PROSITE" id="PS51352"/>
    </source>
</evidence>
<gene>
    <name evidence="11" type="primary">TSA1</name>
    <name evidence="11" type="ORF">IWQ62_002337</name>
</gene>
<keyword evidence="3 11" id="KW-0575">Peroxidase</keyword>
<sequence length="251" mass="27824">MRYQLLKSLATNTRTAAVQGWLGSRPVLGRSITPMTRFSGLVSPGHQAFRSIQMAKLHSLVQKRAPEWTAQTVVNGEIKPVSLADYKGKYVVMVFYPMDFTFVCPTELIAFSDRAAEFEKLNAQVLGVSVDSEFSHLAWTNLPRNKGGLGDMNIPLVSDMKKSIAKDYGVLLENSGVALRGLFIIDPQGNVRIQHVNDLPIGRNVDEALRLIEAIQFHEKHGEVCPANWSKGGKTIKPTPKDSQDYFSTAH</sequence>
<dbReference type="GO" id="GO:0005829">
    <property type="term" value="C:cytosol"/>
    <property type="evidence" value="ECO:0007669"/>
    <property type="project" value="TreeGrafter"/>
</dbReference>
<dbReference type="Pfam" id="PF10417">
    <property type="entry name" value="1-cysPrx_C"/>
    <property type="match status" value="1"/>
</dbReference>
<proteinExistence type="inferred from homology"/>
<comment type="caution">
    <text evidence="11">The sequence shown here is derived from an EMBL/GenBank/DDBJ whole genome shotgun (WGS) entry which is preliminary data.</text>
</comment>
<dbReference type="InterPro" id="IPR013766">
    <property type="entry name" value="Thioredoxin_domain"/>
</dbReference>
<dbReference type="AlphaFoldDB" id="A0A9W8E2S9"/>
<dbReference type="PANTHER" id="PTHR10681">
    <property type="entry name" value="THIOREDOXIN PEROXIDASE"/>
    <property type="match status" value="1"/>
</dbReference>
<dbReference type="EMBL" id="JANBPY010000483">
    <property type="protein sequence ID" value="KAJ1966640.1"/>
    <property type="molecule type" value="Genomic_DNA"/>
</dbReference>
<evidence type="ECO:0000256" key="6">
    <source>
        <dbReference type="ARBA" id="ARBA00023157"/>
    </source>
</evidence>
<dbReference type="GO" id="GO:0033554">
    <property type="term" value="P:cellular response to stress"/>
    <property type="evidence" value="ECO:0007669"/>
    <property type="project" value="TreeGrafter"/>
</dbReference>
<dbReference type="Gene3D" id="3.40.30.10">
    <property type="entry name" value="Glutaredoxin"/>
    <property type="match status" value="1"/>
</dbReference>
<evidence type="ECO:0000256" key="4">
    <source>
        <dbReference type="ARBA" id="ARBA00022862"/>
    </source>
</evidence>
<dbReference type="GO" id="GO:0006979">
    <property type="term" value="P:response to oxidative stress"/>
    <property type="evidence" value="ECO:0007669"/>
    <property type="project" value="TreeGrafter"/>
</dbReference>
<protein>
    <recommendedName>
        <fullName evidence="2">thioredoxin-dependent peroxiredoxin</fullName>
        <ecNumber evidence="2">1.11.1.24</ecNumber>
    </recommendedName>
</protein>
<reference evidence="11" key="1">
    <citation type="submission" date="2022-07" db="EMBL/GenBank/DDBJ databases">
        <title>Phylogenomic reconstructions and comparative analyses of Kickxellomycotina fungi.</title>
        <authorList>
            <person name="Reynolds N.K."/>
            <person name="Stajich J.E."/>
            <person name="Barry K."/>
            <person name="Grigoriev I.V."/>
            <person name="Crous P."/>
            <person name="Smith M.E."/>
        </authorList>
    </citation>
    <scope>NUCLEOTIDE SEQUENCE</scope>
    <source>
        <strain evidence="11">RSA 1196</strain>
    </source>
</reference>
<keyword evidence="7" id="KW-0676">Redox-active center</keyword>
<evidence type="ECO:0000256" key="3">
    <source>
        <dbReference type="ARBA" id="ARBA00022559"/>
    </source>
</evidence>
<dbReference type="GO" id="GO:0042744">
    <property type="term" value="P:hydrogen peroxide catabolic process"/>
    <property type="evidence" value="ECO:0007669"/>
    <property type="project" value="TreeGrafter"/>
</dbReference>
<dbReference type="GO" id="GO:0008379">
    <property type="term" value="F:thioredoxin peroxidase activity"/>
    <property type="evidence" value="ECO:0007669"/>
    <property type="project" value="TreeGrafter"/>
</dbReference>
<name>A0A9W8E2S9_9FUNG</name>
<keyword evidence="5 11" id="KW-0560">Oxidoreductase</keyword>
<keyword evidence="6" id="KW-1015">Disulfide bond</keyword>
<dbReference type="EC" id="1.11.1.24" evidence="2"/>
<organism evidence="11 12">
    <name type="scientific">Dispira parvispora</name>
    <dbReference type="NCBI Taxonomy" id="1520584"/>
    <lineage>
        <taxon>Eukaryota</taxon>
        <taxon>Fungi</taxon>
        <taxon>Fungi incertae sedis</taxon>
        <taxon>Zoopagomycota</taxon>
        <taxon>Kickxellomycotina</taxon>
        <taxon>Dimargaritomycetes</taxon>
        <taxon>Dimargaritales</taxon>
        <taxon>Dimargaritaceae</taxon>
        <taxon>Dispira</taxon>
    </lineage>
</organism>
<evidence type="ECO:0000256" key="2">
    <source>
        <dbReference type="ARBA" id="ARBA00013017"/>
    </source>
</evidence>
<keyword evidence="12" id="KW-1185">Reference proteome</keyword>
<dbReference type="Proteomes" id="UP001150925">
    <property type="component" value="Unassembled WGS sequence"/>
</dbReference>
<evidence type="ECO:0000313" key="12">
    <source>
        <dbReference type="Proteomes" id="UP001150925"/>
    </source>
</evidence>
<feature type="region of interest" description="Disordered" evidence="9">
    <location>
        <begin position="229"/>
        <end position="251"/>
    </location>
</feature>
<dbReference type="SUPFAM" id="SSF52833">
    <property type="entry name" value="Thioredoxin-like"/>
    <property type="match status" value="1"/>
</dbReference>
<accession>A0A9W8E2S9</accession>
<dbReference type="InterPro" id="IPR000866">
    <property type="entry name" value="AhpC/TSA"/>
</dbReference>
<keyword evidence="4" id="KW-0049">Antioxidant</keyword>
<evidence type="ECO:0000256" key="5">
    <source>
        <dbReference type="ARBA" id="ARBA00023002"/>
    </source>
</evidence>
<evidence type="ECO:0000256" key="7">
    <source>
        <dbReference type="ARBA" id="ARBA00023284"/>
    </source>
</evidence>
<evidence type="ECO:0000313" key="11">
    <source>
        <dbReference type="EMBL" id="KAJ1966640.1"/>
    </source>
</evidence>
<comment type="similarity">
    <text evidence="1">Belongs to the peroxiredoxin family. AhpC/Prx1 subfamily.</text>
</comment>
<comment type="catalytic activity">
    <reaction evidence="8">
        <text>a hydroperoxide + [thioredoxin]-dithiol = an alcohol + [thioredoxin]-disulfide + H2O</text>
        <dbReference type="Rhea" id="RHEA:62620"/>
        <dbReference type="Rhea" id="RHEA-COMP:10698"/>
        <dbReference type="Rhea" id="RHEA-COMP:10700"/>
        <dbReference type="ChEBI" id="CHEBI:15377"/>
        <dbReference type="ChEBI" id="CHEBI:29950"/>
        <dbReference type="ChEBI" id="CHEBI:30879"/>
        <dbReference type="ChEBI" id="CHEBI:35924"/>
        <dbReference type="ChEBI" id="CHEBI:50058"/>
        <dbReference type="EC" id="1.11.1.24"/>
    </reaction>
</comment>
<dbReference type="GO" id="GO:0045454">
    <property type="term" value="P:cell redox homeostasis"/>
    <property type="evidence" value="ECO:0007669"/>
    <property type="project" value="TreeGrafter"/>
</dbReference>
<evidence type="ECO:0000256" key="1">
    <source>
        <dbReference type="ARBA" id="ARBA00009796"/>
    </source>
</evidence>
<dbReference type="OrthoDB" id="185659at2759"/>
<dbReference type="InterPro" id="IPR050217">
    <property type="entry name" value="Peroxiredoxin"/>
</dbReference>
<dbReference type="InterPro" id="IPR019479">
    <property type="entry name" value="Peroxiredoxin_C"/>
</dbReference>
<feature type="domain" description="Thioredoxin" evidence="10">
    <location>
        <begin position="59"/>
        <end position="217"/>
    </location>
</feature>
<dbReference type="FunFam" id="3.40.30.10:FF:000003">
    <property type="entry name" value="Peroxiredoxin 1"/>
    <property type="match status" value="1"/>
</dbReference>
<evidence type="ECO:0000256" key="8">
    <source>
        <dbReference type="ARBA" id="ARBA00049091"/>
    </source>
</evidence>
<dbReference type="Pfam" id="PF00578">
    <property type="entry name" value="AhpC-TSA"/>
    <property type="match status" value="1"/>
</dbReference>
<dbReference type="InterPro" id="IPR036249">
    <property type="entry name" value="Thioredoxin-like_sf"/>
</dbReference>
<dbReference type="PANTHER" id="PTHR10681:SF128">
    <property type="entry name" value="THIOREDOXIN-DEPENDENT PEROXIDE REDUCTASE, MITOCHONDRIAL"/>
    <property type="match status" value="1"/>
</dbReference>
<dbReference type="CDD" id="cd03015">
    <property type="entry name" value="PRX_Typ2cys"/>
    <property type="match status" value="1"/>
</dbReference>
<evidence type="ECO:0000256" key="9">
    <source>
        <dbReference type="SAM" id="MobiDB-lite"/>
    </source>
</evidence>
<dbReference type="PROSITE" id="PS51352">
    <property type="entry name" value="THIOREDOXIN_2"/>
    <property type="match status" value="1"/>
</dbReference>